<comment type="caution">
    <text evidence="1">The sequence shown here is derived from an EMBL/GenBank/DDBJ whole genome shotgun (WGS) entry which is preliminary data.</text>
</comment>
<name>A0ABP7YVQ1_9ACTN</name>
<accession>A0ABP7YVQ1</accession>
<evidence type="ECO:0000313" key="2">
    <source>
        <dbReference type="Proteomes" id="UP001501845"/>
    </source>
</evidence>
<gene>
    <name evidence="1" type="ORF">GCM10022285_42970</name>
</gene>
<evidence type="ECO:0000313" key="1">
    <source>
        <dbReference type="EMBL" id="GAA4141933.1"/>
    </source>
</evidence>
<keyword evidence="2" id="KW-1185">Reference proteome</keyword>
<protein>
    <submittedName>
        <fullName evidence="1">Uncharacterized protein</fullName>
    </submittedName>
</protein>
<organism evidence="1 2">
    <name type="scientific">Streptomyces tunisiensis</name>
    <dbReference type="NCBI Taxonomy" id="948699"/>
    <lineage>
        <taxon>Bacteria</taxon>
        <taxon>Bacillati</taxon>
        <taxon>Actinomycetota</taxon>
        <taxon>Actinomycetes</taxon>
        <taxon>Kitasatosporales</taxon>
        <taxon>Streptomycetaceae</taxon>
        <taxon>Streptomyces</taxon>
    </lineage>
</organism>
<proteinExistence type="predicted"/>
<sequence length="124" mass="13440">MWVAFGCGSYRYGATPRVGGWCGSQPERAASDTAGCAVRAVRAFRAGAGGVRSGTVALGVPEGGWRPLRLWCLACRDGWLPHRRVELVPVRLAAVPALCRAHRYGRTRTDGWCRSGRRGRTRTG</sequence>
<dbReference type="Proteomes" id="UP001501845">
    <property type="component" value="Unassembled WGS sequence"/>
</dbReference>
<dbReference type="EMBL" id="BAABBU010000017">
    <property type="protein sequence ID" value="GAA4141933.1"/>
    <property type="molecule type" value="Genomic_DNA"/>
</dbReference>
<reference evidence="2" key="1">
    <citation type="journal article" date="2019" name="Int. J. Syst. Evol. Microbiol.">
        <title>The Global Catalogue of Microorganisms (GCM) 10K type strain sequencing project: providing services to taxonomists for standard genome sequencing and annotation.</title>
        <authorList>
            <consortium name="The Broad Institute Genomics Platform"/>
            <consortium name="The Broad Institute Genome Sequencing Center for Infectious Disease"/>
            <person name="Wu L."/>
            <person name="Ma J."/>
        </authorList>
    </citation>
    <scope>NUCLEOTIDE SEQUENCE [LARGE SCALE GENOMIC DNA]</scope>
    <source>
        <strain evidence="2">JCM 17589</strain>
    </source>
</reference>